<organism evidence="2 3">
    <name type="scientific">Aegilops tauschii subsp. strangulata</name>
    <name type="common">Goatgrass</name>
    <dbReference type="NCBI Taxonomy" id="200361"/>
    <lineage>
        <taxon>Eukaryota</taxon>
        <taxon>Viridiplantae</taxon>
        <taxon>Streptophyta</taxon>
        <taxon>Embryophyta</taxon>
        <taxon>Tracheophyta</taxon>
        <taxon>Spermatophyta</taxon>
        <taxon>Magnoliopsida</taxon>
        <taxon>Liliopsida</taxon>
        <taxon>Poales</taxon>
        <taxon>Poaceae</taxon>
        <taxon>BOP clade</taxon>
        <taxon>Pooideae</taxon>
        <taxon>Triticodae</taxon>
        <taxon>Triticeae</taxon>
        <taxon>Triticinae</taxon>
        <taxon>Aegilops</taxon>
    </lineage>
</organism>
<dbReference type="AlphaFoldDB" id="A0A452ZAR6"/>
<evidence type="ECO:0000313" key="3">
    <source>
        <dbReference type="Proteomes" id="UP000015105"/>
    </source>
</evidence>
<evidence type="ECO:0000313" key="2">
    <source>
        <dbReference type="EnsemblPlants" id="AET1Gv20691900.4"/>
    </source>
</evidence>
<reference evidence="3" key="1">
    <citation type="journal article" date="2014" name="Science">
        <title>Ancient hybridizations among the ancestral genomes of bread wheat.</title>
        <authorList>
            <consortium name="International Wheat Genome Sequencing Consortium,"/>
            <person name="Marcussen T."/>
            <person name="Sandve S.R."/>
            <person name="Heier L."/>
            <person name="Spannagl M."/>
            <person name="Pfeifer M."/>
            <person name="Jakobsen K.S."/>
            <person name="Wulff B.B."/>
            <person name="Steuernagel B."/>
            <person name="Mayer K.F."/>
            <person name="Olsen O.A."/>
        </authorList>
    </citation>
    <scope>NUCLEOTIDE SEQUENCE [LARGE SCALE GENOMIC DNA]</scope>
    <source>
        <strain evidence="3">cv. AL8/78</strain>
    </source>
</reference>
<protein>
    <submittedName>
        <fullName evidence="2">Uncharacterized protein</fullName>
    </submittedName>
</protein>
<dbReference type="Gramene" id="AET1Gv20691900.4">
    <property type="protein sequence ID" value="AET1Gv20691900.4"/>
    <property type="gene ID" value="AET1Gv20691900"/>
</dbReference>
<evidence type="ECO:0000256" key="1">
    <source>
        <dbReference type="SAM" id="MobiDB-lite"/>
    </source>
</evidence>
<feature type="compositionally biased region" description="Basic and acidic residues" evidence="1">
    <location>
        <begin position="37"/>
        <end position="46"/>
    </location>
</feature>
<proteinExistence type="predicted"/>
<feature type="region of interest" description="Disordered" evidence="1">
    <location>
        <begin position="21"/>
        <end position="46"/>
    </location>
</feature>
<sequence length="46" mass="5197">LCSPATAYLIPLSERTWSIPSLDGETIHQPLPSPEEWPPRDTRLQP</sequence>
<reference evidence="2" key="5">
    <citation type="journal article" date="2021" name="G3 (Bethesda)">
        <title>Aegilops tauschii genome assembly Aet v5.0 features greater sequence contiguity and improved annotation.</title>
        <authorList>
            <person name="Wang L."/>
            <person name="Zhu T."/>
            <person name="Rodriguez J.C."/>
            <person name="Deal K.R."/>
            <person name="Dubcovsky J."/>
            <person name="McGuire P.E."/>
            <person name="Lux T."/>
            <person name="Spannagl M."/>
            <person name="Mayer K.F.X."/>
            <person name="Baldrich P."/>
            <person name="Meyers B.C."/>
            <person name="Huo N."/>
            <person name="Gu Y.Q."/>
            <person name="Zhou H."/>
            <person name="Devos K.M."/>
            <person name="Bennetzen J.L."/>
            <person name="Unver T."/>
            <person name="Budak H."/>
            <person name="Gulick P.J."/>
            <person name="Galiba G."/>
            <person name="Kalapos B."/>
            <person name="Nelson D.R."/>
            <person name="Li P."/>
            <person name="You F.M."/>
            <person name="Luo M.C."/>
            <person name="Dvorak J."/>
        </authorList>
    </citation>
    <scope>NUCLEOTIDE SEQUENCE [LARGE SCALE GENOMIC DNA]</scope>
    <source>
        <strain evidence="2">cv. AL8/78</strain>
    </source>
</reference>
<reference evidence="2" key="4">
    <citation type="submission" date="2019-03" db="UniProtKB">
        <authorList>
            <consortium name="EnsemblPlants"/>
        </authorList>
    </citation>
    <scope>IDENTIFICATION</scope>
</reference>
<keyword evidence="3" id="KW-1185">Reference proteome</keyword>
<dbReference type="EnsemblPlants" id="AET1Gv20691900.4">
    <property type="protein sequence ID" value="AET1Gv20691900.4"/>
    <property type="gene ID" value="AET1Gv20691900"/>
</dbReference>
<dbReference type="Proteomes" id="UP000015105">
    <property type="component" value="Chromosome 1D"/>
</dbReference>
<name>A0A452ZAR6_AEGTS</name>
<reference evidence="2" key="3">
    <citation type="journal article" date="2017" name="Nature">
        <title>Genome sequence of the progenitor of the wheat D genome Aegilops tauschii.</title>
        <authorList>
            <person name="Luo M.C."/>
            <person name="Gu Y.Q."/>
            <person name="Puiu D."/>
            <person name="Wang H."/>
            <person name="Twardziok S.O."/>
            <person name="Deal K.R."/>
            <person name="Huo N."/>
            <person name="Zhu T."/>
            <person name="Wang L."/>
            <person name="Wang Y."/>
            <person name="McGuire P.E."/>
            <person name="Liu S."/>
            <person name="Long H."/>
            <person name="Ramasamy R.K."/>
            <person name="Rodriguez J.C."/>
            <person name="Van S.L."/>
            <person name="Yuan L."/>
            <person name="Wang Z."/>
            <person name="Xia Z."/>
            <person name="Xiao L."/>
            <person name="Anderson O.D."/>
            <person name="Ouyang S."/>
            <person name="Liang Y."/>
            <person name="Zimin A.V."/>
            <person name="Pertea G."/>
            <person name="Qi P."/>
            <person name="Bennetzen J.L."/>
            <person name="Dai X."/>
            <person name="Dawson M.W."/>
            <person name="Muller H.G."/>
            <person name="Kugler K."/>
            <person name="Rivarola-Duarte L."/>
            <person name="Spannagl M."/>
            <person name="Mayer K.F.X."/>
            <person name="Lu F.H."/>
            <person name="Bevan M.W."/>
            <person name="Leroy P."/>
            <person name="Li P."/>
            <person name="You F.M."/>
            <person name="Sun Q."/>
            <person name="Liu Z."/>
            <person name="Lyons E."/>
            <person name="Wicker T."/>
            <person name="Salzberg S.L."/>
            <person name="Devos K.M."/>
            <person name="Dvorak J."/>
        </authorList>
    </citation>
    <scope>NUCLEOTIDE SEQUENCE [LARGE SCALE GENOMIC DNA]</scope>
    <source>
        <strain evidence="2">cv. AL8/78</strain>
    </source>
</reference>
<reference evidence="3" key="2">
    <citation type="journal article" date="2017" name="Nat. Plants">
        <title>The Aegilops tauschii genome reveals multiple impacts of transposons.</title>
        <authorList>
            <person name="Zhao G."/>
            <person name="Zou C."/>
            <person name="Li K."/>
            <person name="Wang K."/>
            <person name="Li T."/>
            <person name="Gao L."/>
            <person name="Zhang X."/>
            <person name="Wang H."/>
            <person name="Yang Z."/>
            <person name="Liu X."/>
            <person name="Jiang W."/>
            <person name="Mao L."/>
            <person name="Kong X."/>
            <person name="Jiao Y."/>
            <person name="Jia J."/>
        </authorList>
    </citation>
    <scope>NUCLEOTIDE SEQUENCE [LARGE SCALE GENOMIC DNA]</scope>
    <source>
        <strain evidence="3">cv. AL8/78</strain>
    </source>
</reference>
<accession>A0A452ZAR6</accession>